<keyword evidence="2 6" id="KW-0285">Flavoprotein</keyword>
<proteinExistence type="predicted"/>
<comment type="catalytic activity">
    <reaction evidence="6">
        <text>2 R'C(R)SH + O2 = R'C(R)S-S(R)CR' + H2O2</text>
        <dbReference type="Rhea" id="RHEA:17357"/>
        <dbReference type="ChEBI" id="CHEBI:15379"/>
        <dbReference type="ChEBI" id="CHEBI:16240"/>
        <dbReference type="ChEBI" id="CHEBI:16520"/>
        <dbReference type="ChEBI" id="CHEBI:17412"/>
        <dbReference type="EC" id="1.8.3.2"/>
    </reaction>
</comment>
<dbReference type="GO" id="GO:0016971">
    <property type="term" value="F:flavin-dependent sulfhydryl oxidase activity"/>
    <property type="evidence" value="ECO:0007669"/>
    <property type="project" value="InterPro"/>
</dbReference>
<dbReference type="VEuPathDB" id="MicrosporidiaDB:DI09_67p230"/>
<dbReference type="InterPro" id="IPR036774">
    <property type="entry name" value="ERV/ALR_sulphydryl_oxid_sf"/>
</dbReference>
<dbReference type="EC" id="1.8.3.2" evidence="6"/>
<gene>
    <name evidence="8" type="ORF">DI09_67p230</name>
</gene>
<dbReference type="RefSeq" id="XP_013236962.1">
    <property type="nucleotide sequence ID" value="XM_013381508.1"/>
</dbReference>
<dbReference type="PROSITE" id="PS51324">
    <property type="entry name" value="ERV_ALR"/>
    <property type="match status" value="1"/>
</dbReference>
<sequence>MTQETARCGLCKNVTDWMNSVKKSTFALKKPIGISESTGKDLPDQYEPFPSPPDADRLGRETWTFLHTLAAYYPSKPSLDHQMKTQQFFYLLPSLYPCNVCAEHLKDELQTNPPKVDSNVNLSNWLCDIHNEVNGRLGKPIFDCSKVLERWKIGVRDLLRQESLKESSLKEPVEHSHIYSSKQ</sequence>
<dbReference type="GeneID" id="25260593"/>
<dbReference type="SUPFAM" id="SSF69000">
    <property type="entry name" value="FAD-dependent thiol oxidase"/>
    <property type="match status" value="1"/>
</dbReference>
<evidence type="ECO:0000256" key="6">
    <source>
        <dbReference type="RuleBase" id="RU371123"/>
    </source>
</evidence>
<evidence type="ECO:0000256" key="1">
    <source>
        <dbReference type="ARBA" id="ARBA00001974"/>
    </source>
</evidence>
<feature type="domain" description="ERV/ALR sulfhydryl oxidase" evidence="7">
    <location>
        <begin position="51"/>
        <end position="151"/>
    </location>
</feature>
<keyword evidence="4 6" id="KW-0560">Oxidoreductase</keyword>
<dbReference type="PANTHER" id="PTHR12645:SF0">
    <property type="entry name" value="FAD-LINKED SULFHYDRYL OXIDASE ALR"/>
    <property type="match status" value="1"/>
</dbReference>
<dbReference type="Gene3D" id="1.20.120.310">
    <property type="entry name" value="ERV/ALR sulfhydryl oxidase domain"/>
    <property type="match status" value="1"/>
</dbReference>
<dbReference type="InterPro" id="IPR039799">
    <property type="entry name" value="ALR/ERV"/>
</dbReference>
<protein>
    <recommendedName>
        <fullName evidence="6">Sulfhydryl oxidase</fullName>
        <ecNumber evidence="6">1.8.3.2</ecNumber>
    </recommendedName>
</protein>
<evidence type="ECO:0000313" key="8">
    <source>
        <dbReference type="EMBL" id="KGG50535.1"/>
    </source>
</evidence>
<accession>A0A098VNJ7</accession>
<dbReference type="EMBL" id="JMKJ01000576">
    <property type="protein sequence ID" value="KGG50535.1"/>
    <property type="molecule type" value="Genomic_DNA"/>
</dbReference>
<evidence type="ECO:0000256" key="2">
    <source>
        <dbReference type="ARBA" id="ARBA00022630"/>
    </source>
</evidence>
<evidence type="ECO:0000256" key="5">
    <source>
        <dbReference type="ARBA" id="ARBA00023157"/>
    </source>
</evidence>
<reference evidence="8 9" key="1">
    <citation type="submission" date="2014-04" db="EMBL/GenBank/DDBJ databases">
        <title>A new species of microsporidia sheds light on the evolution of extreme parasitism.</title>
        <authorList>
            <person name="Haag K.L."/>
            <person name="James T.Y."/>
            <person name="Larsson R."/>
            <person name="Schaer T.M."/>
            <person name="Refardt D."/>
            <person name="Pombert J.-F."/>
            <person name="Ebert D."/>
        </authorList>
    </citation>
    <scope>NUCLEOTIDE SEQUENCE [LARGE SCALE GENOMIC DNA]</scope>
    <source>
        <strain evidence="8 9">UGP3</strain>
        <tissue evidence="8">Spores</tissue>
    </source>
</reference>
<keyword evidence="9" id="KW-1185">Reference proteome</keyword>
<evidence type="ECO:0000313" key="9">
    <source>
        <dbReference type="Proteomes" id="UP000029725"/>
    </source>
</evidence>
<comment type="cofactor">
    <cofactor evidence="1 6">
        <name>FAD</name>
        <dbReference type="ChEBI" id="CHEBI:57692"/>
    </cofactor>
</comment>
<dbReference type="HOGENOM" id="CLU_070631_1_0_1"/>
<dbReference type="AlphaFoldDB" id="A0A098VNJ7"/>
<dbReference type="Pfam" id="PF04777">
    <property type="entry name" value="Evr1_Alr"/>
    <property type="match status" value="1"/>
</dbReference>
<dbReference type="InterPro" id="IPR017905">
    <property type="entry name" value="ERV/ALR_sulphydryl_oxidase"/>
</dbReference>
<dbReference type="PANTHER" id="PTHR12645">
    <property type="entry name" value="ALR/ERV"/>
    <property type="match status" value="1"/>
</dbReference>
<comment type="caution">
    <text evidence="8">The sequence shown here is derived from an EMBL/GenBank/DDBJ whole genome shotgun (WGS) entry which is preliminary data.</text>
</comment>
<dbReference type="GO" id="GO:0005739">
    <property type="term" value="C:mitochondrion"/>
    <property type="evidence" value="ECO:0007669"/>
    <property type="project" value="TreeGrafter"/>
</dbReference>
<dbReference type="GO" id="GO:0050660">
    <property type="term" value="F:flavin adenine dinucleotide binding"/>
    <property type="evidence" value="ECO:0007669"/>
    <property type="project" value="TreeGrafter"/>
</dbReference>
<evidence type="ECO:0000256" key="4">
    <source>
        <dbReference type="ARBA" id="ARBA00023002"/>
    </source>
</evidence>
<evidence type="ECO:0000256" key="3">
    <source>
        <dbReference type="ARBA" id="ARBA00022827"/>
    </source>
</evidence>
<dbReference type="Proteomes" id="UP000029725">
    <property type="component" value="Unassembled WGS sequence"/>
</dbReference>
<keyword evidence="3 6" id="KW-0274">FAD</keyword>
<dbReference type="OrthoDB" id="59470at2759"/>
<name>A0A098VNJ7_9MICR</name>
<evidence type="ECO:0000259" key="7">
    <source>
        <dbReference type="PROSITE" id="PS51324"/>
    </source>
</evidence>
<dbReference type="FunFam" id="1.20.120.310:FF:000002">
    <property type="entry name" value="Sulfhydryl oxidase"/>
    <property type="match status" value="1"/>
</dbReference>
<organism evidence="8 9">
    <name type="scientific">Mitosporidium daphniae</name>
    <dbReference type="NCBI Taxonomy" id="1485682"/>
    <lineage>
        <taxon>Eukaryota</taxon>
        <taxon>Fungi</taxon>
        <taxon>Fungi incertae sedis</taxon>
        <taxon>Microsporidia</taxon>
        <taxon>Mitosporidium</taxon>
    </lineage>
</organism>
<keyword evidence="5" id="KW-1015">Disulfide bond</keyword>